<comment type="caution">
    <text evidence="1">The sequence shown here is derived from an EMBL/GenBank/DDBJ whole genome shotgun (WGS) entry which is preliminary data.</text>
</comment>
<proteinExistence type="predicted"/>
<dbReference type="AlphaFoldDB" id="A0AAE4Q1A5"/>
<gene>
    <name evidence="1" type="ORF">QM089_17070</name>
</gene>
<evidence type="ECO:0000313" key="1">
    <source>
        <dbReference type="EMBL" id="MDV5391918.1"/>
    </source>
</evidence>
<sequence length="188" mass="21094">MKDSHIVLVDDSNSANVNFDVSTNIKEPRASDSSLHSLTEHKMELNGGYDTGIVSDDNVVDSTKLNSILASANFYEIIDVFSKMPDKSFEIIVFENSISEFLNKSKYSSILNEYRVSCDNKICFGYFVFSEPDAFANFYKEFSLSNNSPMNKSGYVNYLMVTNNAKGGNEYRISFNSDPLVKSITAQK</sequence>
<accession>A0AAE4Q1A5</accession>
<organism evidence="1 2">
    <name type="scientific">Shewanella xiamenensis</name>
    <dbReference type="NCBI Taxonomy" id="332186"/>
    <lineage>
        <taxon>Bacteria</taxon>
        <taxon>Pseudomonadati</taxon>
        <taxon>Pseudomonadota</taxon>
        <taxon>Gammaproteobacteria</taxon>
        <taxon>Alteromonadales</taxon>
        <taxon>Shewanellaceae</taxon>
        <taxon>Shewanella</taxon>
    </lineage>
</organism>
<dbReference type="EMBL" id="JASGOQ010000001">
    <property type="protein sequence ID" value="MDV5391918.1"/>
    <property type="molecule type" value="Genomic_DNA"/>
</dbReference>
<dbReference type="Proteomes" id="UP001187859">
    <property type="component" value="Unassembled WGS sequence"/>
</dbReference>
<evidence type="ECO:0000313" key="2">
    <source>
        <dbReference type="Proteomes" id="UP001187859"/>
    </source>
</evidence>
<reference evidence="1" key="1">
    <citation type="submission" date="2023-05" db="EMBL/GenBank/DDBJ databases">
        <title>Colonisation of extended spectrum b-lactamase- and carbapenemase-producing bacteria on hospital surfaces from low- and middle-income countries.</title>
        <authorList>
            <person name="Nieto-Rosado M."/>
            <person name="Sands K."/>
            <person name="Iregbu K."/>
            <person name="Zahra R."/>
            <person name="Mazarati J.B."/>
            <person name="Mehtar S."/>
            <person name="Barnards-Group B."/>
            <person name="Walsh T.R."/>
        </authorList>
    </citation>
    <scope>NUCLEOTIDE SEQUENCE</scope>
    <source>
        <strain evidence="1">PP-E493</strain>
    </source>
</reference>
<protein>
    <submittedName>
        <fullName evidence="1">Uncharacterized protein</fullName>
    </submittedName>
</protein>
<dbReference type="RefSeq" id="WP_146193314.1">
    <property type="nucleotide sequence ID" value="NZ_AP026732.1"/>
</dbReference>
<name>A0AAE4Q1A5_9GAMM</name>